<dbReference type="GO" id="GO:0016020">
    <property type="term" value="C:membrane"/>
    <property type="evidence" value="ECO:0007669"/>
    <property type="project" value="UniProtKB-SubCell"/>
</dbReference>
<organism evidence="7 8">
    <name type="scientific">Desulfohalobium retbaense (strain ATCC 49708 / DSM 5692 / JCM 16813 / HR100)</name>
    <dbReference type="NCBI Taxonomy" id="485915"/>
    <lineage>
        <taxon>Bacteria</taxon>
        <taxon>Pseudomonadati</taxon>
        <taxon>Thermodesulfobacteriota</taxon>
        <taxon>Desulfovibrionia</taxon>
        <taxon>Desulfovibrionales</taxon>
        <taxon>Desulfohalobiaceae</taxon>
        <taxon>Desulfohalobium</taxon>
    </lineage>
</organism>
<dbReference type="GO" id="GO:0004252">
    <property type="term" value="F:serine-type endopeptidase activity"/>
    <property type="evidence" value="ECO:0007669"/>
    <property type="project" value="InterPro"/>
</dbReference>
<keyword evidence="2 5" id="KW-0812">Transmembrane</keyword>
<gene>
    <name evidence="7" type="ordered locus">Dret_1329</name>
</gene>
<proteinExistence type="predicted"/>
<evidence type="ECO:0000256" key="1">
    <source>
        <dbReference type="ARBA" id="ARBA00004141"/>
    </source>
</evidence>
<dbReference type="STRING" id="485915.Dret_1329"/>
<evidence type="ECO:0000256" key="5">
    <source>
        <dbReference type="SAM" id="Phobius"/>
    </source>
</evidence>
<feature type="transmembrane region" description="Helical" evidence="5">
    <location>
        <begin position="181"/>
        <end position="200"/>
    </location>
</feature>
<evidence type="ECO:0000256" key="2">
    <source>
        <dbReference type="ARBA" id="ARBA00022692"/>
    </source>
</evidence>
<evidence type="ECO:0000313" key="8">
    <source>
        <dbReference type="Proteomes" id="UP000001052"/>
    </source>
</evidence>
<comment type="subcellular location">
    <subcellularLocation>
        <location evidence="1">Membrane</location>
        <topology evidence="1">Multi-pass membrane protein</topology>
    </subcellularLocation>
</comment>
<name>C8X2H0_DESRD</name>
<feature type="transmembrane region" description="Helical" evidence="5">
    <location>
        <begin position="234"/>
        <end position="253"/>
    </location>
</feature>
<reference evidence="7 8" key="2">
    <citation type="journal article" date="2010" name="Stand. Genomic Sci.">
        <title>Complete genome sequence of Desulfohalobium retbaense type strain (HR(100)).</title>
        <authorList>
            <person name="Spring S."/>
            <person name="Nolan M."/>
            <person name="Lapidus A."/>
            <person name="Glavina Del Rio T."/>
            <person name="Copeland A."/>
            <person name="Tice H."/>
            <person name="Cheng J.F."/>
            <person name="Lucas S."/>
            <person name="Land M."/>
            <person name="Chen F."/>
            <person name="Bruce D."/>
            <person name="Goodwin L."/>
            <person name="Pitluck S."/>
            <person name="Ivanova N."/>
            <person name="Mavromatis K."/>
            <person name="Mikhailova N."/>
            <person name="Pati A."/>
            <person name="Chen A."/>
            <person name="Palaniappan K."/>
            <person name="Hauser L."/>
            <person name="Chang Y.J."/>
            <person name="Jeffries C.D."/>
            <person name="Munk C."/>
            <person name="Kiss H."/>
            <person name="Chain P."/>
            <person name="Han C."/>
            <person name="Brettin T."/>
            <person name="Detter J.C."/>
            <person name="Schuler E."/>
            <person name="Goker M."/>
            <person name="Rohde M."/>
            <person name="Bristow J."/>
            <person name="Eisen J.A."/>
            <person name="Markowitz V."/>
            <person name="Hugenholtz P."/>
            <person name="Kyrpides N.C."/>
            <person name="Klenk H.P."/>
        </authorList>
    </citation>
    <scope>NUCLEOTIDE SEQUENCE [LARGE SCALE GENOMIC DNA]</scope>
    <source>
        <strain evidence="7 8">DSM 5692</strain>
    </source>
</reference>
<keyword evidence="3 5" id="KW-1133">Transmembrane helix</keyword>
<dbReference type="Gene3D" id="1.20.1540.10">
    <property type="entry name" value="Rhomboid-like"/>
    <property type="match status" value="1"/>
</dbReference>
<keyword evidence="4 5" id="KW-0472">Membrane</keyword>
<reference evidence="8" key="1">
    <citation type="submission" date="2009-09" db="EMBL/GenBank/DDBJ databases">
        <title>The complete chromosome of Desulfohalobium retbaense DSM 5692.</title>
        <authorList>
            <consortium name="US DOE Joint Genome Institute (JGI-PGF)"/>
            <person name="Lucas S."/>
            <person name="Copeland A."/>
            <person name="Lapidus A."/>
            <person name="Glavina del Rio T."/>
            <person name="Dalin E."/>
            <person name="Tice H."/>
            <person name="Bruce D."/>
            <person name="Goodwin L."/>
            <person name="Pitluck S."/>
            <person name="Kyrpides N."/>
            <person name="Mavromatis K."/>
            <person name="Ivanova N."/>
            <person name="Mikhailova N."/>
            <person name="Munk A.C."/>
            <person name="Brettin T."/>
            <person name="Detter J.C."/>
            <person name="Han C."/>
            <person name="Tapia R."/>
            <person name="Larimer F."/>
            <person name="Land M."/>
            <person name="Hauser L."/>
            <person name="Markowitz V."/>
            <person name="Cheng J.-F."/>
            <person name="Hugenholtz P."/>
            <person name="Woyke T."/>
            <person name="Wu D."/>
            <person name="Spring S."/>
            <person name="Klenk H.-P."/>
            <person name="Eisen J.A."/>
        </authorList>
    </citation>
    <scope>NUCLEOTIDE SEQUENCE [LARGE SCALE GENOMIC DNA]</scope>
    <source>
        <strain evidence="8">DSM 5692</strain>
    </source>
</reference>
<dbReference type="InterPro" id="IPR035952">
    <property type="entry name" value="Rhomboid-like_sf"/>
</dbReference>
<protein>
    <submittedName>
        <fullName evidence="7">Rhomboid family protein</fullName>
    </submittedName>
</protein>
<feature type="transmembrane region" description="Helical" evidence="5">
    <location>
        <begin position="206"/>
        <end position="227"/>
    </location>
</feature>
<dbReference type="InterPro" id="IPR022764">
    <property type="entry name" value="Peptidase_S54_rhomboid_dom"/>
</dbReference>
<dbReference type="OrthoDB" id="9813074at2"/>
<dbReference type="AlphaFoldDB" id="C8X2H0"/>
<evidence type="ECO:0000313" key="7">
    <source>
        <dbReference type="EMBL" id="ACV68617.1"/>
    </source>
</evidence>
<feature type="transmembrane region" description="Helical" evidence="5">
    <location>
        <begin position="156"/>
        <end position="174"/>
    </location>
</feature>
<dbReference type="EMBL" id="CP001734">
    <property type="protein sequence ID" value="ACV68617.1"/>
    <property type="molecule type" value="Genomic_DNA"/>
</dbReference>
<evidence type="ECO:0000259" key="6">
    <source>
        <dbReference type="Pfam" id="PF01694"/>
    </source>
</evidence>
<dbReference type="HOGENOM" id="CLU_061963_0_0_7"/>
<keyword evidence="8" id="KW-1185">Reference proteome</keyword>
<dbReference type="KEGG" id="drt:Dret_1329"/>
<dbReference type="SUPFAM" id="SSF144091">
    <property type="entry name" value="Rhomboid-like"/>
    <property type="match status" value="1"/>
</dbReference>
<dbReference type="eggNOG" id="COG0705">
    <property type="taxonomic scope" value="Bacteria"/>
</dbReference>
<dbReference type="Pfam" id="PF01694">
    <property type="entry name" value="Rhomboid"/>
    <property type="match status" value="1"/>
</dbReference>
<evidence type="ECO:0000256" key="3">
    <source>
        <dbReference type="ARBA" id="ARBA00022989"/>
    </source>
</evidence>
<accession>C8X2H0</accession>
<feature type="domain" description="Peptidase S54 rhomboid" evidence="6">
    <location>
        <begin position="141"/>
        <end position="278"/>
    </location>
</feature>
<sequence>MSDVSPHHTQHFCPAGWVELTSQARLAQGRQTISLYCLVLASRGIPYQLQSTSEQRILCVPESWLETARNELETFALEEEAWHNPEPGHVPLRYGRIEPTLWVFFGLFVFHLLTTATVYEGLGHIAWQEWGSAKEWLILQGELWRSGTALTLHADSAHLAGNIGLGALFVALLCREIGSGWGWLIVVGSGMLGNIGNAWISTYGHTAVGASTAVFGAVGAIGGLRAWQGRGNRVVLDSLLPLGAGLGILAMLGTGGGNTDVGAHFWGFGCGVVLGNLFGGALRLSWVPSSRSNRWAGLTAAALIGGSWLLAISTQIS</sequence>
<dbReference type="RefSeq" id="WP_015751764.1">
    <property type="nucleotide sequence ID" value="NC_013223.1"/>
</dbReference>
<dbReference type="Proteomes" id="UP000001052">
    <property type="component" value="Chromosome"/>
</dbReference>
<evidence type="ECO:0000256" key="4">
    <source>
        <dbReference type="ARBA" id="ARBA00023136"/>
    </source>
</evidence>
<feature type="transmembrane region" description="Helical" evidence="5">
    <location>
        <begin position="101"/>
        <end position="119"/>
    </location>
</feature>
<feature type="transmembrane region" description="Helical" evidence="5">
    <location>
        <begin position="265"/>
        <end position="284"/>
    </location>
</feature>
<feature type="transmembrane region" description="Helical" evidence="5">
    <location>
        <begin position="296"/>
        <end position="316"/>
    </location>
</feature>